<evidence type="ECO:0000313" key="6">
    <source>
        <dbReference type="Proteomes" id="UP000535491"/>
    </source>
</evidence>
<evidence type="ECO:0000256" key="4">
    <source>
        <dbReference type="RuleBase" id="RU365031"/>
    </source>
</evidence>
<dbReference type="PANTHER" id="PTHR11104">
    <property type="entry name" value="AMINOGLYCOSIDE N3-ACETYLTRANSFERASE"/>
    <property type="match status" value="1"/>
</dbReference>
<dbReference type="EMBL" id="JACEIQ010000002">
    <property type="protein sequence ID" value="MBA4493529.1"/>
    <property type="molecule type" value="Genomic_DNA"/>
</dbReference>
<dbReference type="EC" id="2.3.1.-" evidence="4"/>
<keyword evidence="2 4" id="KW-0808">Transferase</keyword>
<evidence type="ECO:0000313" key="5">
    <source>
        <dbReference type="EMBL" id="MBA4493529.1"/>
    </source>
</evidence>
<organism evidence="5 6">
    <name type="scientific">Paenactinomyces guangxiensis</name>
    <dbReference type="NCBI Taxonomy" id="1490290"/>
    <lineage>
        <taxon>Bacteria</taxon>
        <taxon>Bacillati</taxon>
        <taxon>Bacillota</taxon>
        <taxon>Bacilli</taxon>
        <taxon>Bacillales</taxon>
        <taxon>Thermoactinomycetaceae</taxon>
        <taxon>Paenactinomyces</taxon>
    </lineage>
</organism>
<name>A0A7W1WPH7_9BACL</name>
<dbReference type="Pfam" id="PF02522">
    <property type="entry name" value="Antibiotic_NAT"/>
    <property type="match status" value="1"/>
</dbReference>
<dbReference type="InterPro" id="IPR028345">
    <property type="entry name" value="Antibiotic_NAT-like"/>
</dbReference>
<comment type="caution">
    <text evidence="5">The sequence shown here is derived from an EMBL/GenBank/DDBJ whole genome shotgun (WGS) entry which is preliminary data.</text>
</comment>
<dbReference type="SUPFAM" id="SSF110710">
    <property type="entry name" value="TTHA0583/YokD-like"/>
    <property type="match status" value="1"/>
</dbReference>
<dbReference type="RefSeq" id="WP_181750750.1">
    <property type="nucleotide sequence ID" value="NZ_JACEIQ010000002.1"/>
</dbReference>
<proteinExistence type="inferred from homology"/>
<dbReference type="GO" id="GO:0046353">
    <property type="term" value="F:aminoglycoside 3-N-acetyltransferase activity"/>
    <property type="evidence" value="ECO:0007669"/>
    <property type="project" value="UniProtKB-EC"/>
</dbReference>
<evidence type="ECO:0000256" key="2">
    <source>
        <dbReference type="ARBA" id="ARBA00022679"/>
    </source>
</evidence>
<keyword evidence="3 4" id="KW-0012">Acyltransferase</keyword>
<dbReference type="AlphaFoldDB" id="A0A7W1WPH7"/>
<comment type="catalytic activity">
    <reaction evidence="4">
        <text>a 2-deoxystreptamine antibiotic + acetyl-CoA = an N(3)-acetyl-2-deoxystreptamine antibiotic + CoA + H(+)</text>
        <dbReference type="Rhea" id="RHEA:12665"/>
        <dbReference type="ChEBI" id="CHEBI:15378"/>
        <dbReference type="ChEBI" id="CHEBI:57287"/>
        <dbReference type="ChEBI" id="CHEBI:57288"/>
        <dbReference type="ChEBI" id="CHEBI:57921"/>
        <dbReference type="ChEBI" id="CHEBI:77452"/>
        <dbReference type="EC" id="2.3.1.81"/>
    </reaction>
</comment>
<keyword evidence="4" id="KW-0046">Antibiotic resistance</keyword>
<dbReference type="GO" id="GO:0046677">
    <property type="term" value="P:response to antibiotic"/>
    <property type="evidence" value="ECO:0007669"/>
    <property type="project" value="UniProtKB-KW"/>
</dbReference>
<accession>A0A7W1WPH7</accession>
<protein>
    <recommendedName>
        <fullName evidence="4">Aminoglycoside N(3)-acetyltransferase</fullName>
        <ecNumber evidence="4">2.3.1.-</ecNumber>
    </recommendedName>
</protein>
<sequence length="218" mass="24057">MGIGYRLAGLSLLGVIGDHGNLVIPTLSFSSIDEKAPFFDVNETPSDCGVISETFRKMPGVARSIHPFSSIAAFGPESLFITVGHHPTPCGIGSPYYKVLELQGYSLFIGAGLQANTLFHVAEEIVNPPYLRYKCFKKVRVKTESGAVVSGTFSRYDCYQTGIIRELEKMEEVLRKRGAIRDFDVGNSHFMLVSAVENVRISCEVLKHNYEFILKGAK</sequence>
<comment type="similarity">
    <text evidence="1 4">Belongs to the antibiotic N-acetyltransferase family.</text>
</comment>
<evidence type="ECO:0000256" key="1">
    <source>
        <dbReference type="ARBA" id="ARBA00006383"/>
    </source>
</evidence>
<evidence type="ECO:0000256" key="3">
    <source>
        <dbReference type="ARBA" id="ARBA00023315"/>
    </source>
</evidence>
<dbReference type="PANTHER" id="PTHR11104:SF0">
    <property type="entry name" value="SPBETA PROPHAGE-DERIVED AMINOGLYCOSIDE N(3')-ACETYLTRANSFERASE-LIKE PROTEIN YOKD"/>
    <property type="match status" value="1"/>
</dbReference>
<keyword evidence="6" id="KW-1185">Reference proteome</keyword>
<dbReference type="InterPro" id="IPR003679">
    <property type="entry name" value="Amioglycoside_AcTrfase"/>
</dbReference>
<dbReference type="Proteomes" id="UP000535491">
    <property type="component" value="Unassembled WGS sequence"/>
</dbReference>
<reference evidence="5 6" key="1">
    <citation type="submission" date="2020-07" db="EMBL/GenBank/DDBJ databases">
        <authorList>
            <person name="Feng H."/>
        </authorList>
    </citation>
    <scope>NUCLEOTIDE SEQUENCE [LARGE SCALE GENOMIC DNA]</scope>
    <source>
        <strain evidence="6">s-10</strain>
    </source>
</reference>
<gene>
    <name evidence="5" type="ORF">H1191_04330</name>
</gene>